<dbReference type="OrthoDB" id="5242893at2"/>
<evidence type="ECO:0000256" key="4">
    <source>
        <dbReference type="ARBA" id="ARBA00022491"/>
    </source>
</evidence>
<dbReference type="CDD" id="cd07153">
    <property type="entry name" value="Fur_like"/>
    <property type="match status" value="1"/>
</dbReference>
<dbReference type="Gene3D" id="3.30.1490.190">
    <property type="match status" value="1"/>
</dbReference>
<dbReference type="PANTHER" id="PTHR33202:SF18">
    <property type="entry name" value="TRANSCRIPTIONAL REGULATOR FURA"/>
    <property type="match status" value="1"/>
</dbReference>
<feature type="binding site" evidence="11">
    <location>
        <position position="136"/>
    </location>
    <ligand>
        <name>Zn(2+)</name>
        <dbReference type="ChEBI" id="CHEBI:29105"/>
    </ligand>
</feature>
<feature type="binding site" evidence="11">
    <location>
        <position position="133"/>
    </location>
    <ligand>
        <name>Zn(2+)</name>
        <dbReference type="ChEBI" id="CHEBI:29105"/>
    </ligand>
</feature>
<evidence type="ECO:0000256" key="5">
    <source>
        <dbReference type="ARBA" id="ARBA00022723"/>
    </source>
</evidence>
<keyword evidence="6 11" id="KW-0862">Zinc</keyword>
<keyword evidence="9" id="KW-0238">DNA-binding</keyword>
<dbReference type="PANTHER" id="PTHR33202">
    <property type="entry name" value="ZINC UPTAKE REGULATION PROTEIN"/>
    <property type="match status" value="1"/>
</dbReference>
<name>A0A3Q9G393_9ACTO</name>
<dbReference type="GO" id="GO:0045892">
    <property type="term" value="P:negative regulation of DNA-templated transcription"/>
    <property type="evidence" value="ECO:0007669"/>
    <property type="project" value="TreeGrafter"/>
</dbReference>
<dbReference type="Gene3D" id="1.10.10.10">
    <property type="entry name" value="Winged helix-like DNA-binding domain superfamily/Winged helix DNA-binding domain"/>
    <property type="match status" value="1"/>
</dbReference>
<keyword evidence="3" id="KW-0963">Cytoplasm</keyword>
<evidence type="ECO:0000313" key="12">
    <source>
        <dbReference type="EMBL" id="AZQ77958.1"/>
    </source>
</evidence>
<comment type="subcellular location">
    <subcellularLocation>
        <location evidence="1">Cytoplasm</location>
    </subcellularLocation>
</comment>
<evidence type="ECO:0000256" key="3">
    <source>
        <dbReference type="ARBA" id="ARBA00022490"/>
    </source>
</evidence>
<dbReference type="InterPro" id="IPR043135">
    <property type="entry name" value="Fur_C"/>
</dbReference>
<dbReference type="GO" id="GO:0000976">
    <property type="term" value="F:transcription cis-regulatory region binding"/>
    <property type="evidence" value="ECO:0007669"/>
    <property type="project" value="TreeGrafter"/>
</dbReference>
<organism evidence="12 13">
    <name type="scientific">Flaviflexus ciconiae</name>
    <dbReference type="NCBI Taxonomy" id="2496867"/>
    <lineage>
        <taxon>Bacteria</taxon>
        <taxon>Bacillati</taxon>
        <taxon>Actinomycetota</taxon>
        <taxon>Actinomycetes</taxon>
        <taxon>Actinomycetales</taxon>
        <taxon>Actinomycetaceae</taxon>
        <taxon>Flaviflexus</taxon>
    </lineage>
</organism>
<keyword evidence="7" id="KW-0408">Iron</keyword>
<feature type="binding site" evidence="11">
    <location>
        <position position="96"/>
    </location>
    <ligand>
        <name>Zn(2+)</name>
        <dbReference type="ChEBI" id="CHEBI:29105"/>
    </ligand>
</feature>
<keyword evidence="5 11" id="KW-0479">Metal-binding</keyword>
<keyword evidence="8" id="KW-0805">Transcription regulation</keyword>
<dbReference type="RefSeq" id="WP_126704760.1">
    <property type="nucleotide sequence ID" value="NZ_CP034593.1"/>
</dbReference>
<dbReference type="GO" id="GO:0008270">
    <property type="term" value="F:zinc ion binding"/>
    <property type="evidence" value="ECO:0007669"/>
    <property type="project" value="TreeGrafter"/>
</dbReference>
<feature type="binding site" evidence="11">
    <location>
        <position position="93"/>
    </location>
    <ligand>
        <name>Zn(2+)</name>
        <dbReference type="ChEBI" id="CHEBI:29105"/>
    </ligand>
</feature>
<dbReference type="GO" id="GO:0005737">
    <property type="term" value="C:cytoplasm"/>
    <property type="evidence" value="ECO:0007669"/>
    <property type="project" value="UniProtKB-SubCell"/>
</dbReference>
<evidence type="ECO:0000313" key="13">
    <source>
        <dbReference type="Proteomes" id="UP000280344"/>
    </source>
</evidence>
<keyword evidence="13" id="KW-1185">Reference proteome</keyword>
<evidence type="ECO:0000256" key="10">
    <source>
        <dbReference type="ARBA" id="ARBA00023163"/>
    </source>
</evidence>
<dbReference type="KEGG" id="flh:EJ997_12025"/>
<dbReference type="GO" id="GO:1900376">
    <property type="term" value="P:regulation of secondary metabolite biosynthetic process"/>
    <property type="evidence" value="ECO:0007669"/>
    <property type="project" value="TreeGrafter"/>
</dbReference>
<comment type="similarity">
    <text evidence="2">Belongs to the Fur family.</text>
</comment>
<dbReference type="Proteomes" id="UP000280344">
    <property type="component" value="Chromosome"/>
</dbReference>
<dbReference type="InterPro" id="IPR036390">
    <property type="entry name" value="WH_DNA-bd_sf"/>
</dbReference>
<dbReference type="InterPro" id="IPR036388">
    <property type="entry name" value="WH-like_DNA-bd_sf"/>
</dbReference>
<evidence type="ECO:0000256" key="6">
    <source>
        <dbReference type="ARBA" id="ARBA00022833"/>
    </source>
</evidence>
<dbReference type="Pfam" id="PF01475">
    <property type="entry name" value="FUR"/>
    <property type="match status" value="1"/>
</dbReference>
<evidence type="ECO:0000256" key="2">
    <source>
        <dbReference type="ARBA" id="ARBA00007957"/>
    </source>
</evidence>
<accession>A0A3Q9G393</accession>
<dbReference type="GO" id="GO:0003700">
    <property type="term" value="F:DNA-binding transcription factor activity"/>
    <property type="evidence" value="ECO:0007669"/>
    <property type="project" value="InterPro"/>
</dbReference>
<dbReference type="AlphaFoldDB" id="A0A3Q9G393"/>
<dbReference type="EMBL" id="CP034593">
    <property type="protein sequence ID" value="AZQ77958.1"/>
    <property type="molecule type" value="Genomic_DNA"/>
</dbReference>
<gene>
    <name evidence="12" type="ORF">EJ997_12025</name>
</gene>
<protein>
    <submittedName>
        <fullName evidence="12">Transcriptional repressor</fullName>
    </submittedName>
</protein>
<dbReference type="SUPFAM" id="SSF46785">
    <property type="entry name" value="Winged helix' DNA-binding domain"/>
    <property type="match status" value="1"/>
</dbReference>
<evidence type="ECO:0000256" key="1">
    <source>
        <dbReference type="ARBA" id="ARBA00004496"/>
    </source>
</evidence>
<evidence type="ECO:0000256" key="11">
    <source>
        <dbReference type="PIRSR" id="PIRSR602481-1"/>
    </source>
</evidence>
<evidence type="ECO:0000256" key="9">
    <source>
        <dbReference type="ARBA" id="ARBA00023125"/>
    </source>
</evidence>
<keyword evidence="4" id="KW-0678">Repressor</keyword>
<dbReference type="InterPro" id="IPR002481">
    <property type="entry name" value="FUR"/>
</dbReference>
<comment type="cofactor">
    <cofactor evidence="11">
        <name>Zn(2+)</name>
        <dbReference type="ChEBI" id="CHEBI:29105"/>
    </cofactor>
    <text evidence="11">Binds 1 zinc ion per subunit.</text>
</comment>
<keyword evidence="10" id="KW-0804">Transcription</keyword>
<sequence length="143" mass="15809">MASDEHVTALRSAGLRVTAPRLAALAVITENRHSDAEFIAGEVRERLGSVSTQAVYDVLHALTDCNLVRKITLDGRKSRYEIRVGDNHHHMLCRNCGRIENVPCHVGQAPCMLPEEDHGFTVDEAEVIYHGLCPDCLEAAHEN</sequence>
<reference evidence="12 13" key="1">
    <citation type="submission" date="2018-12" db="EMBL/GenBank/DDBJ databases">
        <title>Complete genome sequence of Flaviflexus sp. H23T48.</title>
        <authorList>
            <person name="Bae J.-W."/>
            <person name="Lee J.-Y."/>
        </authorList>
    </citation>
    <scope>NUCLEOTIDE SEQUENCE [LARGE SCALE GENOMIC DNA]</scope>
    <source>
        <strain evidence="12 13">H23T48</strain>
    </source>
</reference>
<proteinExistence type="inferred from homology"/>
<evidence type="ECO:0000256" key="7">
    <source>
        <dbReference type="ARBA" id="ARBA00023004"/>
    </source>
</evidence>
<evidence type="ECO:0000256" key="8">
    <source>
        <dbReference type="ARBA" id="ARBA00023015"/>
    </source>
</evidence>